<organism evidence="2 3">
    <name type="scientific">Paludibaculum fermentans</name>
    <dbReference type="NCBI Taxonomy" id="1473598"/>
    <lineage>
        <taxon>Bacteria</taxon>
        <taxon>Pseudomonadati</taxon>
        <taxon>Acidobacteriota</taxon>
        <taxon>Terriglobia</taxon>
        <taxon>Bryobacterales</taxon>
        <taxon>Bryobacteraceae</taxon>
        <taxon>Paludibaculum</taxon>
    </lineage>
</organism>
<reference evidence="2 3" key="1">
    <citation type="submission" date="2020-10" db="EMBL/GenBank/DDBJ databases">
        <title>Complete genome sequence of Paludibaculum fermentans P105T, a facultatively anaerobic acidobacterium capable of dissimilatory Fe(III) reduction.</title>
        <authorList>
            <person name="Dedysh S.N."/>
            <person name="Beletsky A.V."/>
            <person name="Kulichevskaya I.S."/>
            <person name="Mardanov A.V."/>
            <person name="Ravin N.V."/>
        </authorList>
    </citation>
    <scope>NUCLEOTIDE SEQUENCE [LARGE SCALE GENOMIC DNA]</scope>
    <source>
        <strain evidence="2 3">P105</strain>
    </source>
</reference>
<sequence length="336" mass="35970">MFSSQQFLPDTLMARLTEVRVTDPDCAWRAAQTRRRRHGLVSGGKLNILAADHPARRVTKVGSNPIAMADRRDYLARIVRVMSADGIDGLMATMDILEDLLILDALVREAGGVSLLDGKVLIGSLNRGGLAGSCWELDDPITGPTPATCTAWHLDGAKLLLRIADDDAGSLKTMLASAQAINECNALHLPMFLEPLPVIRRDSGWAVQKEREALARIAGVASALGDSSRYLWLKLPYCEGYETVARSTSLPILLLGGESAGNPAPFLGELASAMKAGPNVRGALVGRNVLYPGDEDPLAMACAVGGIIHQTWTVDQALESLPANRGRALDSLSRLF</sequence>
<proteinExistence type="predicted"/>
<evidence type="ECO:0000313" key="3">
    <source>
        <dbReference type="Proteomes" id="UP000593892"/>
    </source>
</evidence>
<keyword evidence="3" id="KW-1185">Reference proteome</keyword>
<dbReference type="InterPro" id="IPR013785">
    <property type="entry name" value="Aldolase_TIM"/>
</dbReference>
<dbReference type="Gene3D" id="3.20.20.70">
    <property type="entry name" value="Aldolase class I"/>
    <property type="match status" value="1"/>
</dbReference>
<dbReference type="RefSeq" id="WP_194451794.1">
    <property type="nucleotide sequence ID" value="NZ_CP063849.1"/>
</dbReference>
<evidence type="ECO:0000313" key="2">
    <source>
        <dbReference type="EMBL" id="QOY90129.1"/>
    </source>
</evidence>
<evidence type="ECO:0000259" key="1">
    <source>
        <dbReference type="Pfam" id="PF22649"/>
    </source>
</evidence>
<name>A0A7S7SM67_PALFE</name>
<dbReference type="SUPFAM" id="SSF51569">
    <property type="entry name" value="Aldolase"/>
    <property type="match status" value="1"/>
</dbReference>
<dbReference type="InterPro" id="IPR054574">
    <property type="entry name" value="Cgl0159_dom"/>
</dbReference>
<gene>
    <name evidence="2" type="ORF">IRI77_09300</name>
</gene>
<dbReference type="AlphaFoldDB" id="A0A7S7SM67"/>
<dbReference type="KEGG" id="pfer:IRI77_09300"/>
<dbReference type="Proteomes" id="UP000593892">
    <property type="component" value="Chromosome"/>
</dbReference>
<protein>
    <recommendedName>
        <fullName evidence="1">Cgl0159-like domain-containing protein</fullName>
    </recommendedName>
</protein>
<accession>A0A7S7SM67</accession>
<feature type="domain" description="Cgl0159-like" evidence="1">
    <location>
        <begin position="44"/>
        <end position="298"/>
    </location>
</feature>
<dbReference type="Pfam" id="PF22649">
    <property type="entry name" value="Cgl0159"/>
    <property type="match status" value="1"/>
</dbReference>
<dbReference type="EMBL" id="CP063849">
    <property type="protein sequence ID" value="QOY90129.1"/>
    <property type="molecule type" value="Genomic_DNA"/>
</dbReference>